<reference evidence="10" key="1">
    <citation type="journal article" date="2005" name="Mol. Phylogenet. Evol.">
        <title>A phylogeny of cycads (Cycadales) inferred from chloroplast matK gene, trnK intron, and nuclear rDNA ITS region.</title>
        <authorList>
            <person name="Chaw S.M."/>
            <person name="Walters T.W."/>
            <person name="Chang C.C."/>
            <person name="Hu S.H."/>
            <person name="Chen S.H."/>
        </authorList>
    </citation>
    <scope>NUCLEOTIDE SEQUENCE</scope>
</reference>
<dbReference type="GO" id="GO:0003723">
    <property type="term" value="F:RNA binding"/>
    <property type="evidence" value="ECO:0007669"/>
    <property type="project" value="UniProtKB-KW"/>
</dbReference>
<dbReference type="InterPro" id="IPR024937">
    <property type="entry name" value="Domain_X"/>
</dbReference>
<evidence type="ECO:0000256" key="3">
    <source>
        <dbReference type="ARBA" id="ARBA00022664"/>
    </source>
</evidence>
<geneLocation type="chloroplast" evidence="10"/>
<evidence type="ECO:0000256" key="6">
    <source>
        <dbReference type="HAMAP-Rule" id="MF_01390"/>
    </source>
</evidence>
<feature type="domain" description="Maturase MatK N-terminal" evidence="9">
    <location>
        <begin position="1"/>
        <end position="338"/>
    </location>
</feature>
<name>A0A158SIP1_CYCTA</name>
<evidence type="ECO:0000256" key="4">
    <source>
        <dbReference type="ARBA" id="ARBA00022694"/>
    </source>
</evidence>
<feature type="domain" description="Domain X" evidence="8">
    <location>
        <begin position="366"/>
        <end position="468"/>
    </location>
</feature>
<keyword evidence="7 10" id="KW-0150">Chloroplast</keyword>
<keyword evidence="3 6" id="KW-0507">mRNA processing</keyword>
<dbReference type="Pfam" id="PF01348">
    <property type="entry name" value="Intron_maturas2"/>
    <property type="match status" value="1"/>
</dbReference>
<dbReference type="PANTHER" id="PTHR34811">
    <property type="entry name" value="MATURASE K"/>
    <property type="match status" value="1"/>
</dbReference>
<dbReference type="EMBL" id="AB076231">
    <property type="protein sequence ID" value="BAC00901.1"/>
    <property type="molecule type" value="Genomic_DNA"/>
</dbReference>
<dbReference type="GO" id="GO:0009507">
    <property type="term" value="C:chloroplast"/>
    <property type="evidence" value="ECO:0007669"/>
    <property type="project" value="UniProtKB-SubCell"/>
</dbReference>
<sequence>MDKFRRNGKEDTFRQRRFLYPLLFQENLYAIAYDHYLSRSSSFESMENSSYNDRFSFLTVKRLISRIRQQNGSIVSFGNYNQNKNKLVGHNRNFYSELVLEGLTVVLEVTFSIQSKHYLEGMNEWNSFRSIHSIFPFMEDKFPHSNFLLDIRIPHSTHPEILVRTFRYWIQDAPSLHSLRSVLHEHRNLILSENLDQLILIASKEKTRLSLSVLWNYYVYECESLLVPLWKRFSYSRSLSYGAFLERTTFYRKIEHIVIFSHKSIKDLKKRIWFLKDPSIHYVKDRERFLIALRGTYLLVKKWRYHLTNFWQCHFHLRSQPYRMSIDELSKNCFSFLGYLFSVQMKTFVVKIKMLDDSFITDPITKEFDPIAPTTLLIGYLAKERFCDISGRPTGRLAWTGLTDDNILHRFDRIWRNILHYYSGSSKKDGLYRMKYILRLPCAKTLACKHKSAIRVVRERFGSELFTKSSPKERELISLSFSKTRSQRERIWHSDILQRNPFVNSWWNKQNLQVETPFDR</sequence>
<evidence type="ECO:0000259" key="8">
    <source>
        <dbReference type="Pfam" id="PF01348"/>
    </source>
</evidence>
<evidence type="ECO:0000256" key="1">
    <source>
        <dbReference type="ARBA" id="ARBA00006621"/>
    </source>
</evidence>
<gene>
    <name evidence="6 10" type="primary">matK</name>
</gene>
<comment type="function">
    <text evidence="6 7">Usually encoded in the trnK tRNA gene intron. Probably assists in splicing its own and other chloroplast group II introns.</text>
</comment>
<evidence type="ECO:0000256" key="2">
    <source>
        <dbReference type="ARBA" id="ARBA00022640"/>
    </source>
</evidence>
<dbReference type="GO" id="GO:0006397">
    <property type="term" value="P:mRNA processing"/>
    <property type="evidence" value="ECO:0007669"/>
    <property type="project" value="UniProtKB-KW"/>
</dbReference>
<evidence type="ECO:0000256" key="5">
    <source>
        <dbReference type="ARBA" id="ARBA00022884"/>
    </source>
</evidence>
<comment type="similarity">
    <text evidence="1 6">Belongs to the intron maturase 2 family. MatK subfamily.</text>
</comment>
<accession>A0A158SIP1</accession>
<keyword evidence="2 7" id="KW-0934">Plastid</keyword>
<dbReference type="AlphaFoldDB" id="A0A158SIP1"/>
<keyword evidence="5 6" id="KW-0694">RNA-binding</keyword>
<dbReference type="HAMAP" id="MF_01390">
    <property type="entry name" value="MatK"/>
    <property type="match status" value="1"/>
</dbReference>
<dbReference type="PANTHER" id="PTHR34811:SF1">
    <property type="entry name" value="MATURASE K"/>
    <property type="match status" value="1"/>
</dbReference>
<dbReference type="InterPro" id="IPR024942">
    <property type="entry name" value="Maturase_MatK_N"/>
</dbReference>
<protein>
    <recommendedName>
        <fullName evidence="6">Maturase K</fullName>
    </recommendedName>
    <alternativeName>
        <fullName evidence="6">Intron maturase</fullName>
    </alternativeName>
</protein>
<dbReference type="InterPro" id="IPR002866">
    <property type="entry name" value="Maturase_MatK"/>
</dbReference>
<dbReference type="GO" id="GO:0008380">
    <property type="term" value="P:RNA splicing"/>
    <property type="evidence" value="ECO:0007669"/>
    <property type="project" value="UniProtKB-UniRule"/>
</dbReference>
<comment type="subcellular location">
    <subcellularLocation>
        <location evidence="6">Plastid</location>
        <location evidence="6">Chloroplast</location>
    </subcellularLocation>
</comment>
<dbReference type="RefSeq" id="YP_001312170.1">
    <property type="nucleotide sequence ID" value="NC_009618.1"/>
</dbReference>
<dbReference type="Pfam" id="PF01824">
    <property type="entry name" value="MatK_N"/>
    <property type="match status" value="1"/>
</dbReference>
<evidence type="ECO:0000256" key="7">
    <source>
        <dbReference type="RuleBase" id="RU004226"/>
    </source>
</evidence>
<organism evidence="10">
    <name type="scientific">Cycas taitungensis</name>
    <name type="common">Prince sago</name>
    <name type="synonym">Cycas taiwaniana</name>
    <dbReference type="NCBI Taxonomy" id="54799"/>
    <lineage>
        <taxon>Eukaryota</taxon>
        <taxon>Viridiplantae</taxon>
        <taxon>Streptophyta</taxon>
        <taxon>Embryophyta</taxon>
        <taxon>Tracheophyta</taxon>
        <taxon>Spermatophyta</taxon>
        <taxon>Cycadidae</taxon>
        <taxon>Cycadales</taxon>
        <taxon>Cycadaceae</taxon>
        <taxon>Cycas</taxon>
    </lineage>
</organism>
<proteinExistence type="inferred from homology"/>
<evidence type="ECO:0000313" key="10">
    <source>
        <dbReference type="EMBL" id="BAC00901.1"/>
    </source>
</evidence>
<dbReference type="GeneID" id="5309515"/>
<dbReference type="GO" id="GO:0008033">
    <property type="term" value="P:tRNA processing"/>
    <property type="evidence" value="ECO:0007669"/>
    <property type="project" value="UniProtKB-KW"/>
</dbReference>
<keyword evidence="4 6" id="KW-0819">tRNA processing</keyword>
<evidence type="ECO:0000259" key="9">
    <source>
        <dbReference type="Pfam" id="PF01824"/>
    </source>
</evidence>